<sequence>MEVDNPLANRCFAFPKYHARVPQVSDFYPCVLDSHQLRIVRTEQARHSEANHLRTKRSSDVFRVSKCTTRTAHRVFRALIPQSGTENWGQKCPAFVPDTARADAIA</sequence>
<proteinExistence type="predicted"/>
<name>A0A0R3UP54_MESCO</name>
<evidence type="ECO:0000313" key="2">
    <source>
        <dbReference type="Proteomes" id="UP000267029"/>
    </source>
</evidence>
<protein>
    <submittedName>
        <fullName evidence="1 3">Uncharacterized protein</fullName>
    </submittedName>
</protein>
<dbReference type="EMBL" id="UXSR01005781">
    <property type="protein sequence ID" value="VDD83615.1"/>
    <property type="molecule type" value="Genomic_DNA"/>
</dbReference>
<evidence type="ECO:0000313" key="3">
    <source>
        <dbReference type="WBParaSite" id="MCOS_0000961701-mRNA-1"/>
    </source>
</evidence>
<dbReference type="Proteomes" id="UP000267029">
    <property type="component" value="Unassembled WGS sequence"/>
</dbReference>
<dbReference type="WBParaSite" id="MCOS_0000961701-mRNA-1">
    <property type="protein sequence ID" value="MCOS_0000961701-mRNA-1"/>
    <property type="gene ID" value="MCOS_0000961701"/>
</dbReference>
<organism evidence="3">
    <name type="scientific">Mesocestoides corti</name>
    <name type="common">Flatworm</name>
    <dbReference type="NCBI Taxonomy" id="53468"/>
    <lineage>
        <taxon>Eukaryota</taxon>
        <taxon>Metazoa</taxon>
        <taxon>Spiralia</taxon>
        <taxon>Lophotrochozoa</taxon>
        <taxon>Platyhelminthes</taxon>
        <taxon>Cestoda</taxon>
        <taxon>Eucestoda</taxon>
        <taxon>Cyclophyllidea</taxon>
        <taxon>Mesocestoididae</taxon>
        <taxon>Mesocestoides</taxon>
    </lineage>
</organism>
<dbReference type="AlphaFoldDB" id="A0A0R3UP54"/>
<accession>A0A0R3UP54</accession>
<gene>
    <name evidence="1" type="ORF">MCOS_LOCUS9618</name>
</gene>
<reference evidence="3" key="1">
    <citation type="submission" date="2017-02" db="UniProtKB">
        <authorList>
            <consortium name="WormBaseParasite"/>
        </authorList>
    </citation>
    <scope>IDENTIFICATION</scope>
</reference>
<reference evidence="1 2" key="2">
    <citation type="submission" date="2018-10" db="EMBL/GenBank/DDBJ databases">
        <authorList>
            <consortium name="Pathogen Informatics"/>
        </authorList>
    </citation>
    <scope>NUCLEOTIDE SEQUENCE [LARGE SCALE GENOMIC DNA]</scope>
</reference>
<evidence type="ECO:0000313" key="1">
    <source>
        <dbReference type="EMBL" id="VDD83615.1"/>
    </source>
</evidence>
<keyword evidence="2" id="KW-1185">Reference proteome</keyword>